<name>A0ABS2Q1P9_9BACL</name>
<dbReference type="Gene3D" id="3.40.630.30">
    <property type="match status" value="1"/>
</dbReference>
<dbReference type="InterPro" id="IPR016181">
    <property type="entry name" value="Acyl_CoA_acyltransferase"/>
</dbReference>
<dbReference type="EMBL" id="JAFBER010000016">
    <property type="protein sequence ID" value="MBM7646151.1"/>
    <property type="molecule type" value="Genomic_DNA"/>
</dbReference>
<comment type="caution">
    <text evidence="1">The sequence shown here is derived from an EMBL/GenBank/DDBJ whole genome shotgun (WGS) entry which is preliminary data.</text>
</comment>
<keyword evidence="2" id="KW-1185">Reference proteome</keyword>
<reference evidence="1 2" key="1">
    <citation type="submission" date="2021-01" db="EMBL/GenBank/DDBJ databases">
        <title>Genomic Encyclopedia of Type Strains, Phase IV (KMG-IV): sequencing the most valuable type-strain genomes for metagenomic binning, comparative biology and taxonomic classification.</title>
        <authorList>
            <person name="Goeker M."/>
        </authorList>
    </citation>
    <scope>NUCLEOTIDE SEQUENCE [LARGE SCALE GENOMIC DNA]</scope>
    <source>
        <strain evidence="1 2">DSM 28236</strain>
    </source>
</reference>
<protein>
    <submittedName>
        <fullName evidence="1">RimJ/RimL family protein N-acetyltransferase</fullName>
    </submittedName>
</protein>
<sequence>MNKNEDNFAPAARAMHVYKKMGFKEEGRQVNQIRFEDGTYVDDILMAIYL</sequence>
<proteinExistence type="predicted"/>
<accession>A0ABS2Q1P9</accession>
<evidence type="ECO:0000313" key="1">
    <source>
        <dbReference type="EMBL" id="MBM7646151.1"/>
    </source>
</evidence>
<organism evidence="1 2">
    <name type="scientific">Scopulibacillus daqui</name>
    <dbReference type="NCBI Taxonomy" id="1469162"/>
    <lineage>
        <taxon>Bacteria</taxon>
        <taxon>Bacillati</taxon>
        <taxon>Bacillota</taxon>
        <taxon>Bacilli</taxon>
        <taxon>Bacillales</taxon>
        <taxon>Sporolactobacillaceae</taxon>
        <taxon>Scopulibacillus</taxon>
    </lineage>
</organism>
<dbReference type="Proteomes" id="UP000808914">
    <property type="component" value="Unassembled WGS sequence"/>
</dbReference>
<gene>
    <name evidence="1" type="ORF">JOD45_002377</name>
</gene>
<dbReference type="SUPFAM" id="SSF55729">
    <property type="entry name" value="Acyl-CoA N-acyltransferases (Nat)"/>
    <property type="match status" value="1"/>
</dbReference>
<evidence type="ECO:0000313" key="2">
    <source>
        <dbReference type="Proteomes" id="UP000808914"/>
    </source>
</evidence>